<dbReference type="OrthoDB" id="2977329at2759"/>
<evidence type="ECO:0000313" key="2">
    <source>
        <dbReference type="Proteomes" id="UP000567179"/>
    </source>
</evidence>
<proteinExistence type="predicted"/>
<name>A0A8H5BS30_9AGAR</name>
<sequence>MHSGASTKTPAFPLPQEIIDTVIDNFALPLVTHTKDHPLHRSHLASLKACSLVCHTFTPRSQTHIFSMLVFGIKVVYANKQSDAERRVGLLDLLKTKPHITQNVRGISLDWEARTGSTAMWHIDDMNLFAHIHTLCLNITSLCVNGGVETRDIPLPLFQPVPIARFKTITFIRFDNVAVDISTFALYPGLCNLCLSNVNFIGVSPTSATNASHSSRLILHSLQFDWTNEDSINSLAVIVEGAGHLPVLDLSQLRSFGHAQHALTDQMVHLQDLSRILRRCVSLEKLDLRGSWLPILLRRLDKDSTIFRLSQLPKLAELVTNAMIIEFHKDSWEIEHNPLTDSPFLDVINLIDTISVENCLSKLELKFEFMSHAREPSIANISATVNWQQLASQFIRIANGKALEVELVIVWIIARVIDAGTHDAHGRDIILSDERHRVSRILRSTFDEDLHTEMQSLRSCQWVKINVVYDVC</sequence>
<accession>A0A8H5BS30</accession>
<dbReference type="EMBL" id="JAACJJ010000014">
    <property type="protein sequence ID" value="KAF5327307.1"/>
    <property type="molecule type" value="Genomic_DNA"/>
</dbReference>
<keyword evidence="2" id="KW-1185">Reference proteome</keyword>
<protein>
    <submittedName>
        <fullName evidence="1">Uncharacterized protein</fullName>
    </submittedName>
</protein>
<reference evidence="1 2" key="1">
    <citation type="journal article" date="2020" name="ISME J.">
        <title>Uncovering the hidden diversity of litter-decomposition mechanisms in mushroom-forming fungi.</title>
        <authorList>
            <person name="Floudas D."/>
            <person name="Bentzer J."/>
            <person name="Ahren D."/>
            <person name="Johansson T."/>
            <person name="Persson P."/>
            <person name="Tunlid A."/>
        </authorList>
    </citation>
    <scope>NUCLEOTIDE SEQUENCE [LARGE SCALE GENOMIC DNA]</scope>
    <source>
        <strain evidence="1 2">CBS 101986</strain>
    </source>
</reference>
<evidence type="ECO:0000313" key="1">
    <source>
        <dbReference type="EMBL" id="KAF5327307.1"/>
    </source>
</evidence>
<dbReference type="AlphaFoldDB" id="A0A8H5BS30"/>
<gene>
    <name evidence="1" type="ORF">D9619_004484</name>
</gene>
<organism evidence="1 2">
    <name type="scientific">Psilocybe cf. subviscida</name>
    <dbReference type="NCBI Taxonomy" id="2480587"/>
    <lineage>
        <taxon>Eukaryota</taxon>
        <taxon>Fungi</taxon>
        <taxon>Dikarya</taxon>
        <taxon>Basidiomycota</taxon>
        <taxon>Agaricomycotina</taxon>
        <taxon>Agaricomycetes</taxon>
        <taxon>Agaricomycetidae</taxon>
        <taxon>Agaricales</taxon>
        <taxon>Agaricineae</taxon>
        <taxon>Strophariaceae</taxon>
        <taxon>Psilocybe</taxon>
    </lineage>
</organism>
<dbReference type="Proteomes" id="UP000567179">
    <property type="component" value="Unassembled WGS sequence"/>
</dbReference>
<comment type="caution">
    <text evidence="1">The sequence shown here is derived from an EMBL/GenBank/DDBJ whole genome shotgun (WGS) entry which is preliminary data.</text>
</comment>